<evidence type="ECO:0000313" key="1">
    <source>
        <dbReference type="EMBL" id="MXU89515.1"/>
    </source>
</evidence>
<sequence>MSCTSSCYILRPSWNQILASLCFAKTSLCLTCAVETFLVFWTKETALLPYTTLRHSFSKLVILDCGIESRYIFQRALWSCSLCLEGRRQRLASSQQHRSGRRLFSPAT</sequence>
<dbReference type="AlphaFoldDB" id="A0A6B0UI07"/>
<reference evidence="1" key="1">
    <citation type="submission" date="2019-12" db="EMBL/GenBank/DDBJ databases">
        <title>An insight into the sialome of adult female Ixodes ricinus ticks feeding for 6 days.</title>
        <authorList>
            <person name="Perner J."/>
            <person name="Ribeiro J.M.C."/>
        </authorList>
    </citation>
    <scope>NUCLEOTIDE SEQUENCE</scope>
    <source>
        <strain evidence="1">Semi-engorged</strain>
        <tissue evidence="1">Salivary glands</tissue>
    </source>
</reference>
<accession>A0A6B0UI07</accession>
<organism evidence="1">
    <name type="scientific">Ixodes ricinus</name>
    <name type="common">Common tick</name>
    <name type="synonym">Acarus ricinus</name>
    <dbReference type="NCBI Taxonomy" id="34613"/>
    <lineage>
        <taxon>Eukaryota</taxon>
        <taxon>Metazoa</taxon>
        <taxon>Ecdysozoa</taxon>
        <taxon>Arthropoda</taxon>
        <taxon>Chelicerata</taxon>
        <taxon>Arachnida</taxon>
        <taxon>Acari</taxon>
        <taxon>Parasitiformes</taxon>
        <taxon>Ixodida</taxon>
        <taxon>Ixodoidea</taxon>
        <taxon>Ixodidae</taxon>
        <taxon>Ixodinae</taxon>
        <taxon>Ixodes</taxon>
    </lineage>
</organism>
<proteinExistence type="predicted"/>
<dbReference type="EMBL" id="GIFC01007432">
    <property type="protein sequence ID" value="MXU89515.1"/>
    <property type="molecule type" value="Transcribed_RNA"/>
</dbReference>
<protein>
    <submittedName>
        <fullName evidence="1">Putative secreted protein</fullName>
    </submittedName>
</protein>
<name>A0A6B0UI07_IXORI</name>